<reference evidence="2 3" key="1">
    <citation type="submission" date="2018-06" db="EMBL/GenBank/DDBJ databases">
        <title>Comparative genomics of downy mildews reveals potential adaptations to biotrophy.</title>
        <authorList>
            <person name="Fletcher K."/>
            <person name="Klosterman S.J."/>
            <person name="Derevnina L."/>
            <person name="Martin F."/>
            <person name="Koike S."/>
            <person name="Reyes Chin-Wo S."/>
            <person name="Mou B."/>
            <person name="Michelmore R."/>
        </authorList>
    </citation>
    <scope>NUCLEOTIDE SEQUENCE [LARGE SCALE GENOMIC DNA]</scope>
    <source>
        <strain evidence="2 3">R13</strain>
    </source>
</reference>
<sequence length="204" mass="22414">MKTDKAYVLNIIHFMDQEEAKAIRSTGMGGVPGRHSTRGCFVNGDEQPTPKAYTLSSKPARTTNIGVTIDAAVTEEDVVNLNLKKMKTDKAYVLNIIHFMDQEEAKAIRSTGMGGVPGRHSTRGCFVNVDEQPTPKAYTLSSKPARTTSPKSARTASSKMARRIPPAPSKHVSPSKFSPTPRISQHRHLNRVLLGRRFGQRSSK</sequence>
<evidence type="ECO:0000313" key="3">
    <source>
        <dbReference type="Proteomes" id="UP000286097"/>
    </source>
</evidence>
<gene>
    <name evidence="2" type="ORF">DD237_001519</name>
</gene>
<accession>A0A3R7W8E0</accession>
<feature type="compositionally biased region" description="Polar residues" evidence="1">
    <location>
        <begin position="139"/>
        <end position="158"/>
    </location>
</feature>
<dbReference type="Proteomes" id="UP000286097">
    <property type="component" value="Unassembled WGS sequence"/>
</dbReference>
<dbReference type="AlphaFoldDB" id="A0A3R7W8E0"/>
<organism evidence="2 3">
    <name type="scientific">Peronospora effusa</name>
    <dbReference type="NCBI Taxonomy" id="542832"/>
    <lineage>
        <taxon>Eukaryota</taxon>
        <taxon>Sar</taxon>
        <taxon>Stramenopiles</taxon>
        <taxon>Oomycota</taxon>
        <taxon>Peronosporomycetes</taxon>
        <taxon>Peronosporales</taxon>
        <taxon>Peronosporaceae</taxon>
        <taxon>Peronospora</taxon>
    </lineage>
</organism>
<proteinExistence type="predicted"/>
<name>A0A3R7W8E0_9STRA</name>
<protein>
    <submittedName>
        <fullName evidence="2">Uncharacterized protein</fullName>
    </submittedName>
</protein>
<dbReference type="VEuPathDB" id="FungiDB:DD237_001519"/>
<evidence type="ECO:0000256" key="1">
    <source>
        <dbReference type="SAM" id="MobiDB-lite"/>
    </source>
</evidence>
<evidence type="ECO:0000313" key="2">
    <source>
        <dbReference type="EMBL" id="RQM18617.1"/>
    </source>
</evidence>
<feature type="region of interest" description="Disordered" evidence="1">
    <location>
        <begin position="135"/>
        <end position="188"/>
    </location>
</feature>
<dbReference type="EMBL" id="QKXF01000032">
    <property type="protein sequence ID" value="RQM18617.1"/>
    <property type="molecule type" value="Genomic_DNA"/>
</dbReference>
<comment type="caution">
    <text evidence="2">The sequence shown here is derived from an EMBL/GenBank/DDBJ whole genome shotgun (WGS) entry which is preliminary data.</text>
</comment>